<sequence>MRRLWSDHRIIVGGDHGVIGGDRDRKEPDRGRKTSRPGKAGDVNSWVISIGDVNSIGNVNYWIVSIGDGQPSGDCRHGYLEIDNFPLWNCDGNLSLLNNNGTPYFFLLQELHNPTHEFIAYDADSLHFQPDNRDGAKIIGTSLLIRILIKMAKTLSIE</sequence>
<feature type="compositionally biased region" description="Basic and acidic residues" evidence="1">
    <location>
        <begin position="21"/>
        <end position="32"/>
    </location>
</feature>
<dbReference type="EMBL" id="BJWL01000024">
    <property type="protein sequence ID" value="GFZ15294.1"/>
    <property type="molecule type" value="Genomic_DNA"/>
</dbReference>
<comment type="caution">
    <text evidence="2">The sequence shown here is derived from an EMBL/GenBank/DDBJ whole genome shotgun (WGS) entry which is preliminary data.</text>
</comment>
<evidence type="ECO:0000256" key="1">
    <source>
        <dbReference type="SAM" id="MobiDB-lite"/>
    </source>
</evidence>
<name>A0A7J0GXK9_9ERIC</name>
<organism evidence="2 3">
    <name type="scientific">Actinidia rufa</name>
    <dbReference type="NCBI Taxonomy" id="165716"/>
    <lineage>
        <taxon>Eukaryota</taxon>
        <taxon>Viridiplantae</taxon>
        <taxon>Streptophyta</taxon>
        <taxon>Embryophyta</taxon>
        <taxon>Tracheophyta</taxon>
        <taxon>Spermatophyta</taxon>
        <taxon>Magnoliopsida</taxon>
        <taxon>eudicotyledons</taxon>
        <taxon>Gunneridae</taxon>
        <taxon>Pentapetalae</taxon>
        <taxon>asterids</taxon>
        <taxon>Ericales</taxon>
        <taxon>Actinidiaceae</taxon>
        <taxon>Actinidia</taxon>
    </lineage>
</organism>
<proteinExistence type="predicted"/>
<gene>
    <name evidence="2" type="ORF">Acr_24g0014840</name>
</gene>
<protein>
    <submittedName>
        <fullName evidence="2">Uncharacterized protein</fullName>
    </submittedName>
</protein>
<evidence type="ECO:0000313" key="2">
    <source>
        <dbReference type="EMBL" id="GFZ15294.1"/>
    </source>
</evidence>
<reference evidence="2 3" key="1">
    <citation type="submission" date="2019-07" db="EMBL/GenBank/DDBJ databases">
        <title>De Novo Assembly of kiwifruit Actinidia rufa.</title>
        <authorList>
            <person name="Sugita-Konishi S."/>
            <person name="Sato K."/>
            <person name="Mori E."/>
            <person name="Abe Y."/>
            <person name="Kisaki G."/>
            <person name="Hamano K."/>
            <person name="Suezawa K."/>
            <person name="Otani M."/>
            <person name="Fukuda T."/>
            <person name="Manabe T."/>
            <person name="Gomi K."/>
            <person name="Tabuchi M."/>
            <person name="Akimitsu K."/>
            <person name="Kataoka I."/>
        </authorList>
    </citation>
    <scope>NUCLEOTIDE SEQUENCE [LARGE SCALE GENOMIC DNA]</scope>
    <source>
        <strain evidence="3">cv. Fuchu</strain>
    </source>
</reference>
<dbReference type="Proteomes" id="UP000585474">
    <property type="component" value="Unassembled WGS sequence"/>
</dbReference>
<evidence type="ECO:0000313" key="3">
    <source>
        <dbReference type="Proteomes" id="UP000585474"/>
    </source>
</evidence>
<keyword evidence="3" id="KW-1185">Reference proteome</keyword>
<dbReference type="AlphaFoldDB" id="A0A7J0GXK9"/>
<feature type="region of interest" description="Disordered" evidence="1">
    <location>
        <begin position="16"/>
        <end position="38"/>
    </location>
</feature>
<accession>A0A7J0GXK9</accession>